<reference evidence="1 2" key="1">
    <citation type="submission" date="2018-12" db="EMBL/GenBank/DDBJ databases">
        <authorList>
            <consortium name="Pathogen Informatics"/>
        </authorList>
    </citation>
    <scope>NUCLEOTIDE SEQUENCE [LARGE SCALE GENOMIC DNA]</scope>
    <source>
        <strain evidence="1 2">NCTC13635</strain>
    </source>
</reference>
<name>A0A447S0P4_KLEPN</name>
<dbReference type="AlphaFoldDB" id="A0A447S0P4"/>
<gene>
    <name evidence="1" type="ORF">NCTC13635_05412</name>
</gene>
<protein>
    <submittedName>
        <fullName evidence="1">Uncharacterized protein</fullName>
    </submittedName>
</protein>
<sequence>MQLANFIAVQPLQHILRQPGGVIVKNKLAAGDADNPVQ</sequence>
<organism evidence="1 2">
    <name type="scientific">Klebsiella pneumoniae</name>
    <dbReference type="NCBI Taxonomy" id="573"/>
    <lineage>
        <taxon>Bacteria</taxon>
        <taxon>Pseudomonadati</taxon>
        <taxon>Pseudomonadota</taxon>
        <taxon>Gammaproteobacteria</taxon>
        <taxon>Enterobacterales</taxon>
        <taxon>Enterobacteriaceae</taxon>
        <taxon>Klebsiella/Raoultella group</taxon>
        <taxon>Klebsiella</taxon>
        <taxon>Klebsiella pneumoniae complex</taxon>
    </lineage>
</organism>
<dbReference type="Proteomes" id="UP000282433">
    <property type="component" value="Chromosome"/>
</dbReference>
<accession>A0A447S0P4</accession>
<proteinExistence type="predicted"/>
<evidence type="ECO:0000313" key="1">
    <source>
        <dbReference type="EMBL" id="VEB05664.1"/>
    </source>
</evidence>
<evidence type="ECO:0000313" key="2">
    <source>
        <dbReference type="Proteomes" id="UP000282433"/>
    </source>
</evidence>
<dbReference type="EMBL" id="LR134162">
    <property type="protein sequence ID" value="VEB05664.1"/>
    <property type="molecule type" value="Genomic_DNA"/>
</dbReference>